<name>A0A565CNG6_9BRAS</name>
<dbReference type="InterPro" id="IPR025836">
    <property type="entry name" value="Zn_knuckle_CX2CX4HX4C"/>
</dbReference>
<accession>A0A565CNG6</accession>
<dbReference type="Pfam" id="PF14392">
    <property type="entry name" value="zf-CCHC_4"/>
    <property type="match status" value="1"/>
</dbReference>
<dbReference type="InterPro" id="IPR040256">
    <property type="entry name" value="At4g02000-like"/>
</dbReference>
<dbReference type="PANTHER" id="PTHR31286:SF178">
    <property type="entry name" value="DUF4283 DOMAIN-CONTAINING PROTEIN"/>
    <property type="match status" value="1"/>
</dbReference>
<evidence type="ECO:0000313" key="4">
    <source>
        <dbReference type="Proteomes" id="UP000489600"/>
    </source>
</evidence>
<dbReference type="InterPro" id="IPR025558">
    <property type="entry name" value="DUF4283"/>
</dbReference>
<reference evidence="3" key="1">
    <citation type="submission" date="2019-07" db="EMBL/GenBank/DDBJ databases">
        <authorList>
            <person name="Dittberner H."/>
        </authorList>
    </citation>
    <scope>NUCLEOTIDE SEQUENCE [LARGE SCALE GENOMIC DNA]</scope>
</reference>
<dbReference type="Proteomes" id="UP000489600">
    <property type="component" value="Unassembled WGS sequence"/>
</dbReference>
<dbReference type="PANTHER" id="PTHR31286">
    <property type="entry name" value="GLYCINE-RICH CELL WALL STRUCTURAL PROTEIN 1.8-LIKE"/>
    <property type="match status" value="1"/>
</dbReference>
<comment type="caution">
    <text evidence="3">The sequence shown here is derived from an EMBL/GenBank/DDBJ whole genome shotgun (WGS) entry which is preliminary data.</text>
</comment>
<gene>
    <name evidence="3" type="ORF">ANE_LOCUS25704</name>
</gene>
<feature type="domain" description="DUF4283" evidence="1">
    <location>
        <begin position="2"/>
        <end position="52"/>
    </location>
</feature>
<dbReference type="Pfam" id="PF14111">
    <property type="entry name" value="DUF4283"/>
    <property type="match status" value="1"/>
</dbReference>
<proteinExistence type="predicted"/>
<dbReference type="AlphaFoldDB" id="A0A565CNG6"/>
<dbReference type="OrthoDB" id="1029220at2759"/>
<keyword evidence="4" id="KW-1185">Reference proteome</keyword>
<dbReference type="EMBL" id="CABITT030000008">
    <property type="protein sequence ID" value="VVB15260.1"/>
    <property type="molecule type" value="Genomic_DNA"/>
</dbReference>
<organism evidence="3 4">
    <name type="scientific">Arabis nemorensis</name>
    <dbReference type="NCBI Taxonomy" id="586526"/>
    <lineage>
        <taxon>Eukaryota</taxon>
        <taxon>Viridiplantae</taxon>
        <taxon>Streptophyta</taxon>
        <taxon>Embryophyta</taxon>
        <taxon>Tracheophyta</taxon>
        <taxon>Spermatophyta</taxon>
        <taxon>Magnoliopsida</taxon>
        <taxon>eudicotyledons</taxon>
        <taxon>Gunneridae</taxon>
        <taxon>Pentapetalae</taxon>
        <taxon>rosids</taxon>
        <taxon>malvids</taxon>
        <taxon>Brassicales</taxon>
        <taxon>Brassicaceae</taxon>
        <taxon>Arabideae</taxon>
        <taxon>Arabis</taxon>
    </lineage>
</organism>
<feature type="domain" description="Zinc knuckle CX2CX4HX4C" evidence="2">
    <location>
        <begin position="98"/>
        <end position="143"/>
    </location>
</feature>
<evidence type="ECO:0000259" key="1">
    <source>
        <dbReference type="Pfam" id="PF14111"/>
    </source>
</evidence>
<protein>
    <submittedName>
        <fullName evidence="3">Uncharacterized protein</fullName>
    </submittedName>
</protein>
<evidence type="ECO:0000313" key="3">
    <source>
        <dbReference type="EMBL" id="VVB15260.1"/>
    </source>
</evidence>
<sequence length="170" mass="19965">MLRFLPRLWGMDNSVVGRIVPHSRAQFLFPSREAMDLVIRRGPWSFNEWMIRDIPLRFNTYSVVDYIASTLGDVAKTDFNLDAAANREYVRVCVNWPLAQPLIFHLRFRFGGQSGVPITFRYEKLRNYCFRCRSLCHDVDECEEPEQEYQMHPPGDDMTNEDPIQKMVVA</sequence>
<evidence type="ECO:0000259" key="2">
    <source>
        <dbReference type="Pfam" id="PF14392"/>
    </source>
</evidence>